<keyword evidence="8 16" id="KW-0812">Transmembrane</keyword>
<comment type="subcellular location">
    <subcellularLocation>
        <location evidence="2">Endomembrane system</location>
        <topology evidence="2">Multi-pass membrane protein</topology>
    </subcellularLocation>
</comment>
<evidence type="ECO:0000256" key="2">
    <source>
        <dbReference type="ARBA" id="ARBA00004127"/>
    </source>
</evidence>
<dbReference type="EC" id="2.7.8.8" evidence="4"/>
<feature type="transmembrane region" description="Helical" evidence="16">
    <location>
        <begin position="17"/>
        <end position="36"/>
    </location>
</feature>
<feature type="transmembrane region" description="Helical" evidence="16">
    <location>
        <begin position="48"/>
        <end position="66"/>
    </location>
</feature>
<dbReference type="InterPro" id="IPR004533">
    <property type="entry name" value="CDP-diaglyc--ser_O-PTrfase"/>
</dbReference>
<evidence type="ECO:0000256" key="5">
    <source>
        <dbReference type="ARBA" id="ARBA00017171"/>
    </source>
</evidence>
<evidence type="ECO:0000256" key="9">
    <source>
        <dbReference type="ARBA" id="ARBA00022989"/>
    </source>
</evidence>
<dbReference type="InterPro" id="IPR050324">
    <property type="entry name" value="CDP-alcohol_PTase-I"/>
</dbReference>
<protein>
    <recommendedName>
        <fullName evidence="5">CDP-diacylglycerol--serine O-phosphatidyltransferase</fullName>
        <ecNumber evidence="4">2.7.8.8</ecNumber>
    </recommendedName>
    <alternativeName>
        <fullName evidence="14">Phosphatidylserine synthase</fullName>
    </alternativeName>
</protein>
<dbReference type="InterPro" id="IPR043130">
    <property type="entry name" value="CDP-OH_PTrfase_TM_dom"/>
</dbReference>
<evidence type="ECO:0000256" key="16">
    <source>
        <dbReference type="SAM" id="Phobius"/>
    </source>
</evidence>
<evidence type="ECO:0000256" key="12">
    <source>
        <dbReference type="ARBA" id="ARBA00023209"/>
    </source>
</evidence>
<evidence type="ECO:0000256" key="1">
    <source>
        <dbReference type="ARBA" id="ARBA00000287"/>
    </source>
</evidence>
<evidence type="ECO:0000313" key="17">
    <source>
        <dbReference type="EMBL" id="MFN2975325.1"/>
    </source>
</evidence>
<accession>A0ABW9KK52</accession>
<reference evidence="17 18" key="1">
    <citation type="submission" date="2024-12" db="EMBL/GenBank/DDBJ databases">
        <authorList>
            <person name="Lee Y."/>
        </authorList>
    </citation>
    <scope>NUCLEOTIDE SEQUENCE [LARGE SCALE GENOMIC DNA]</scope>
    <source>
        <strain evidence="17 18">03SUJ4</strain>
    </source>
</reference>
<keyword evidence="10" id="KW-0443">Lipid metabolism</keyword>
<evidence type="ECO:0000256" key="4">
    <source>
        <dbReference type="ARBA" id="ARBA00013174"/>
    </source>
</evidence>
<comment type="similarity">
    <text evidence="3 15">Belongs to the CDP-alcohol phosphatidyltransferase class-I family.</text>
</comment>
<evidence type="ECO:0000256" key="3">
    <source>
        <dbReference type="ARBA" id="ARBA00010441"/>
    </source>
</evidence>
<evidence type="ECO:0000313" key="18">
    <source>
        <dbReference type="Proteomes" id="UP001634747"/>
    </source>
</evidence>
<name>A0ABW9KK52_9BACT</name>
<feature type="transmembrane region" description="Helical" evidence="16">
    <location>
        <begin position="190"/>
        <end position="212"/>
    </location>
</feature>
<evidence type="ECO:0000256" key="6">
    <source>
        <dbReference type="ARBA" id="ARBA00022516"/>
    </source>
</evidence>
<comment type="catalytic activity">
    <reaction evidence="1">
        <text>a CDP-1,2-diacyl-sn-glycerol + L-serine = a 1,2-diacyl-sn-glycero-3-phospho-L-serine + CMP + H(+)</text>
        <dbReference type="Rhea" id="RHEA:16913"/>
        <dbReference type="ChEBI" id="CHEBI:15378"/>
        <dbReference type="ChEBI" id="CHEBI:33384"/>
        <dbReference type="ChEBI" id="CHEBI:57262"/>
        <dbReference type="ChEBI" id="CHEBI:58332"/>
        <dbReference type="ChEBI" id="CHEBI:60377"/>
        <dbReference type="EC" id="2.7.8.8"/>
    </reaction>
</comment>
<evidence type="ECO:0000256" key="10">
    <source>
        <dbReference type="ARBA" id="ARBA00023098"/>
    </source>
</evidence>
<dbReference type="NCBIfam" id="TIGR00473">
    <property type="entry name" value="pssA"/>
    <property type="match status" value="1"/>
</dbReference>
<evidence type="ECO:0000256" key="15">
    <source>
        <dbReference type="RuleBase" id="RU003750"/>
    </source>
</evidence>
<feature type="transmembrane region" description="Helical" evidence="16">
    <location>
        <begin position="161"/>
        <end position="178"/>
    </location>
</feature>
<dbReference type="PROSITE" id="PS00379">
    <property type="entry name" value="CDP_ALCOHOL_P_TRANSF"/>
    <property type="match status" value="1"/>
</dbReference>
<sequence length="278" mass="30500">MADAPVQTRPRPRRGMYVLPSLFTAGNIAAGFYAIVQSVLATTSHDQTYFDRAALAILFAIPFDALDGRIARMTNTASDFGRELDSLADVITFGVAPSVLAYTWGTRMLPLVGNLKLRQSAVDAGVFVCFLFLVCGACRLARFNVTVNPLPSNPGRPGRRYFVGMPIPAAAGVVASVVHCFDGSPIDNVYIAFVWMSLLLFIGFLMVSRWRFWSGKEIGLRSQHTMRLFVLIVLLGALLVYFSNYLLIAVALAYMVSGMGARVVYAAQGRQRRRDARA</sequence>
<dbReference type="PANTHER" id="PTHR14269:SF61">
    <property type="entry name" value="CDP-DIACYLGLYCEROL--SERINE O-PHOSPHATIDYLTRANSFERASE"/>
    <property type="match status" value="1"/>
</dbReference>
<keyword evidence="7 15" id="KW-0808">Transferase</keyword>
<evidence type="ECO:0000256" key="14">
    <source>
        <dbReference type="ARBA" id="ARBA00032361"/>
    </source>
</evidence>
<dbReference type="EMBL" id="JBJYXY010000001">
    <property type="protein sequence ID" value="MFN2975325.1"/>
    <property type="molecule type" value="Genomic_DNA"/>
</dbReference>
<dbReference type="InterPro" id="IPR000462">
    <property type="entry name" value="CDP-OH_P_trans"/>
</dbReference>
<evidence type="ECO:0000256" key="11">
    <source>
        <dbReference type="ARBA" id="ARBA00023136"/>
    </source>
</evidence>
<proteinExistence type="inferred from homology"/>
<gene>
    <name evidence="17" type="primary">pssA</name>
    <name evidence="17" type="ORF">ACK2TP_06085</name>
</gene>
<dbReference type="RefSeq" id="WP_263413146.1">
    <property type="nucleotide sequence ID" value="NZ_BAABBH010000001.1"/>
</dbReference>
<keyword evidence="12" id="KW-0594">Phospholipid biosynthesis</keyword>
<organism evidence="17 18">
    <name type="scientific">Terriglobus aquaticus</name>
    <dbReference type="NCBI Taxonomy" id="940139"/>
    <lineage>
        <taxon>Bacteria</taxon>
        <taxon>Pseudomonadati</taxon>
        <taxon>Acidobacteriota</taxon>
        <taxon>Terriglobia</taxon>
        <taxon>Terriglobales</taxon>
        <taxon>Acidobacteriaceae</taxon>
        <taxon>Terriglobus</taxon>
    </lineage>
</organism>
<feature type="transmembrane region" description="Helical" evidence="16">
    <location>
        <begin position="248"/>
        <end position="267"/>
    </location>
</feature>
<comment type="caution">
    <text evidence="17">The sequence shown here is derived from an EMBL/GenBank/DDBJ whole genome shotgun (WGS) entry which is preliminary data.</text>
</comment>
<dbReference type="Pfam" id="PF01066">
    <property type="entry name" value="CDP-OH_P_transf"/>
    <property type="match status" value="1"/>
</dbReference>
<dbReference type="InterPro" id="IPR048254">
    <property type="entry name" value="CDP_ALCOHOL_P_TRANSF_CS"/>
</dbReference>
<feature type="transmembrane region" description="Helical" evidence="16">
    <location>
        <begin position="87"/>
        <end position="104"/>
    </location>
</feature>
<keyword evidence="18" id="KW-1185">Reference proteome</keyword>
<evidence type="ECO:0000256" key="7">
    <source>
        <dbReference type="ARBA" id="ARBA00022679"/>
    </source>
</evidence>
<feature type="transmembrane region" description="Helical" evidence="16">
    <location>
        <begin position="124"/>
        <end position="141"/>
    </location>
</feature>
<keyword evidence="13" id="KW-1208">Phospholipid metabolism</keyword>
<dbReference type="Proteomes" id="UP001634747">
    <property type="component" value="Unassembled WGS sequence"/>
</dbReference>
<dbReference type="GO" id="GO:0003882">
    <property type="term" value="F:CDP-diacylglycerol-serine O-phosphatidyltransferase activity"/>
    <property type="evidence" value="ECO:0007669"/>
    <property type="project" value="UniProtKB-EC"/>
</dbReference>
<keyword evidence="11 16" id="KW-0472">Membrane</keyword>
<dbReference type="PANTHER" id="PTHR14269">
    <property type="entry name" value="CDP-DIACYLGLYCEROL--GLYCEROL-3-PHOSPHATE 3-PHOSPHATIDYLTRANSFERASE-RELATED"/>
    <property type="match status" value="1"/>
</dbReference>
<feature type="transmembrane region" description="Helical" evidence="16">
    <location>
        <begin position="224"/>
        <end position="242"/>
    </location>
</feature>
<dbReference type="Gene3D" id="1.20.120.1760">
    <property type="match status" value="1"/>
</dbReference>
<keyword evidence="9 16" id="KW-1133">Transmembrane helix</keyword>
<evidence type="ECO:0000256" key="8">
    <source>
        <dbReference type="ARBA" id="ARBA00022692"/>
    </source>
</evidence>
<keyword evidence="6" id="KW-0444">Lipid biosynthesis</keyword>
<evidence type="ECO:0000256" key="13">
    <source>
        <dbReference type="ARBA" id="ARBA00023264"/>
    </source>
</evidence>